<accession>A0A6L9QUS6</accession>
<evidence type="ECO:0000313" key="2">
    <source>
        <dbReference type="EMBL" id="NEA29239.1"/>
    </source>
</evidence>
<feature type="transmembrane region" description="Helical" evidence="1">
    <location>
        <begin position="165"/>
        <end position="186"/>
    </location>
</feature>
<keyword evidence="1" id="KW-0812">Transmembrane</keyword>
<keyword evidence="1" id="KW-0472">Membrane</keyword>
<reference evidence="2 3" key="1">
    <citation type="submission" date="2020-01" db="EMBL/GenBank/DDBJ databases">
        <title>Insect and environment-associated Actinomycetes.</title>
        <authorList>
            <person name="Currrie C."/>
            <person name="Chevrette M."/>
            <person name="Carlson C."/>
            <person name="Stubbendieck R."/>
            <person name="Wendt-Pienkowski E."/>
        </authorList>
    </citation>
    <scope>NUCLEOTIDE SEQUENCE [LARGE SCALE GENOMIC DNA]</scope>
    <source>
        <strain evidence="2 3">SID10258</strain>
    </source>
</reference>
<dbReference type="RefSeq" id="WP_163063950.1">
    <property type="nucleotide sequence ID" value="NZ_JAAGLI010001159.1"/>
</dbReference>
<evidence type="ECO:0000256" key="1">
    <source>
        <dbReference type="SAM" id="Phobius"/>
    </source>
</evidence>
<dbReference type="Proteomes" id="UP000475532">
    <property type="component" value="Unassembled WGS sequence"/>
</dbReference>
<sequence>MSAGLLLSAVLGAACMVVGTVVGDMVSEEIRGQLNRLPLALLRVARRRLPPHLRESLHDQEWEPELLHILTEAETRPVSRLLIGVRFSLGLIRSARSVGRARTGRAPQTESLRRLISITDACHLFGHLSTMAARLVLTFFLALTAGLELPVLLGIAGNRPLGSTALAAILTAVFGLLTGGILAALMGPGVQELIEGRLYRRRPSLWSTPELSPDHGWTISALRKLLEWLVGEEGDKARGTPLVSLTGAGLGAGLGLLAHTTLAELAPVVLFLGGAFLFLVCLRILLVETVLWWYERQRRQTSRNS</sequence>
<evidence type="ECO:0000313" key="3">
    <source>
        <dbReference type="Proteomes" id="UP000475532"/>
    </source>
</evidence>
<keyword evidence="1" id="KW-1133">Transmembrane helix</keyword>
<protein>
    <submittedName>
        <fullName evidence="2">Uncharacterized protein</fullName>
    </submittedName>
</protein>
<feature type="transmembrane region" description="Helical" evidence="1">
    <location>
        <begin position="131"/>
        <end position="153"/>
    </location>
</feature>
<dbReference type="EMBL" id="JAAGLI010001159">
    <property type="protein sequence ID" value="NEA29239.1"/>
    <property type="molecule type" value="Genomic_DNA"/>
</dbReference>
<proteinExistence type="predicted"/>
<gene>
    <name evidence="2" type="ORF">G3I70_43055</name>
</gene>
<name>A0A6L9QUS6_9ACTN</name>
<feature type="transmembrane region" description="Helical" evidence="1">
    <location>
        <begin position="268"/>
        <end position="294"/>
    </location>
</feature>
<dbReference type="AlphaFoldDB" id="A0A6L9QUS6"/>
<comment type="caution">
    <text evidence="2">The sequence shown here is derived from an EMBL/GenBank/DDBJ whole genome shotgun (WGS) entry which is preliminary data.</text>
</comment>
<organism evidence="2 3">
    <name type="scientific">Actinomadura bangladeshensis</name>
    <dbReference type="NCBI Taxonomy" id="453573"/>
    <lineage>
        <taxon>Bacteria</taxon>
        <taxon>Bacillati</taxon>
        <taxon>Actinomycetota</taxon>
        <taxon>Actinomycetes</taxon>
        <taxon>Streptosporangiales</taxon>
        <taxon>Thermomonosporaceae</taxon>
        <taxon>Actinomadura</taxon>
    </lineage>
</organism>